<evidence type="ECO:0000256" key="1">
    <source>
        <dbReference type="SAM" id="MobiDB-lite"/>
    </source>
</evidence>
<dbReference type="InterPro" id="IPR008507">
    <property type="entry name" value="DUF789"/>
</dbReference>
<sequence>MLGTALQFGGIKGEDRFYIPVRARKIYNQQKPSRRPTKTDETETPSSKVVASTTTPSKPLTPQSKSNLERFLDATKPSVPAQYFSKTTMRGWRTCDIEFQPYFVLNDLWESFKEWSAYGAGVPLVLNGGDSVVQYYVPYLSGIQIYGESAALRSDSKSRLANEDSDLDSSRDTSSEGSIDYEFGKSCNLSREQWVHHHLACDSALTIRKTSLRDEHSTRQEGFSSDDGDAEYPRSGLLFQFLEQDLPYQRVPLADKIFDLAYQFPGLKTLRSCDILPASWISVAWYPIYRIPTGPTLKDLDACFLTYHSLSTPIRGNGHGQAPAMIYPNDNDGIPKVSLPVFGLASYKLKGSIWAQNCVKENQMENSLMQAAEKWLRRLQVNQPDFQFFASHMTYWR</sequence>
<dbReference type="Pfam" id="PF05623">
    <property type="entry name" value="DUF789"/>
    <property type="match status" value="1"/>
</dbReference>
<dbReference type="RefSeq" id="XP_022987436.1">
    <property type="nucleotide sequence ID" value="XM_023131668.1"/>
</dbReference>
<evidence type="ECO:0000313" key="3">
    <source>
        <dbReference type="RefSeq" id="XP_022987436.1"/>
    </source>
</evidence>
<feature type="region of interest" description="Disordered" evidence="1">
    <location>
        <begin position="28"/>
        <end position="64"/>
    </location>
</feature>
<proteinExistence type="predicted"/>
<dbReference type="GeneID" id="111484983"/>
<protein>
    <submittedName>
        <fullName evidence="3">Uncharacterized protein LOC111484983</fullName>
    </submittedName>
</protein>
<dbReference type="PANTHER" id="PTHR31343">
    <property type="entry name" value="T15D22.8"/>
    <property type="match status" value="1"/>
</dbReference>
<accession>A0A6J1JE68</accession>
<dbReference type="PANTHER" id="PTHR31343:SF42">
    <property type="entry name" value="T15D22.8"/>
    <property type="match status" value="1"/>
</dbReference>
<dbReference type="Proteomes" id="UP000504608">
    <property type="component" value="Unplaced"/>
</dbReference>
<dbReference type="KEGG" id="cmax:111484983"/>
<keyword evidence="2" id="KW-1185">Reference proteome</keyword>
<dbReference type="AlphaFoldDB" id="A0A6J1JE68"/>
<gene>
    <name evidence="3" type="primary">LOC111484983</name>
</gene>
<evidence type="ECO:0000313" key="2">
    <source>
        <dbReference type="Proteomes" id="UP000504608"/>
    </source>
</evidence>
<dbReference type="OrthoDB" id="784906at2759"/>
<feature type="compositionally biased region" description="Polar residues" evidence="1">
    <location>
        <begin position="44"/>
        <end position="64"/>
    </location>
</feature>
<organism evidence="2 3">
    <name type="scientific">Cucurbita maxima</name>
    <name type="common">Pumpkin</name>
    <name type="synonym">Winter squash</name>
    <dbReference type="NCBI Taxonomy" id="3661"/>
    <lineage>
        <taxon>Eukaryota</taxon>
        <taxon>Viridiplantae</taxon>
        <taxon>Streptophyta</taxon>
        <taxon>Embryophyta</taxon>
        <taxon>Tracheophyta</taxon>
        <taxon>Spermatophyta</taxon>
        <taxon>Magnoliopsida</taxon>
        <taxon>eudicotyledons</taxon>
        <taxon>Gunneridae</taxon>
        <taxon>Pentapetalae</taxon>
        <taxon>rosids</taxon>
        <taxon>fabids</taxon>
        <taxon>Cucurbitales</taxon>
        <taxon>Cucurbitaceae</taxon>
        <taxon>Cucurbiteae</taxon>
        <taxon>Cucurbita</taxon>
    </lineage>
</organism>
<name>A0A6J1JE68_CUCMA</name>
<reference evidence="3" key="1">
    <citation type="submission" date="2025-08" db="UniProtKB">
        <authorList>
            <consortium name="RefSeq"/>
        </authorList>
    </citation>
    <scope>IDENTIFICATION</scope>
    <source>
        <tissue evidence="3">Young leaves</tissue>
    </source>
</reference>